<sequence length="183" mass="20450">MAPKYRWTGPQGRSTLKKIVQKEIPQWKAGLYPPQEELIVRVMDGQDVLGCMATGAGKSAVFAVPIIVFREMARNGNLYPDLPFRAFPVGVVVTPTKGLAANMVLELKKLDIPAFAYCHETVTGACISGRNLVKEIQECKTYNIIFIDPEHLRDKAWRQIMLPRLEKSSRDFGSRTKSAADLT</sequence>
<dbReference type="Proteomes" id="UP000620124">
    <property type="component" value="Unassembled WGS sequence"/>
</dbReference>
<dbReference type="EMBL" id="JACAZI010000001">
    <property type="protein sequence ID" value="KAF7371703.1"/>
    <property type="molecule type" value="Genomic_DNA"/>
</dbReference>
<evidence type="ECO:0000259" key="1">
    <source>
        <dbReference type="Pfam" id="PF00270"/>
    </source>
</evidence>
<dbReference type="SUPFAM" id="SSF52540">
    <property type="entry name" value="P-loop containing nucleoside triphosphate hydrolases"/>
    <property type="match status" value="1"/>
</dbReference>
<dbReference type="GO" id="GO:0003676">
    <property type="term" value="F:nucleic acid binding"/>
    <property type="evidence" value="ECO:0007669"/>
    <property type="project" value="InterPro"/>
</dbReference>
<accession>A0A8H6Z325</accession>
<proteinExistence type="predicted"/>
<protein>
    <submittedName>
        <fullName evidence="2">p-loop containing nucleoside triphosphate hydrolase protein</fullName>
    </submittedName>
</protein>
<dbReference type="InterPro" id="IPR011545">
    <property type="entry name" value="DEAD/DEAH_box_helicase_dom"/>
</dbReference>
<reference evidence="2" key="1">
    <citation type="submission" date="2020-05" db="EMBL/GenBank/DDBJ databases">
        <title>Mycena genomes resolve the evolution of fungal bioluminescence.</title>
        <authorList>
            <person name="Tsai I.J."/>
        </authorList>
    </citation>
    <scope>NUCLEOTIDE SEQUENCE</scope>
    <source>
        <strain evidence="2">CCC161011</strain>
    </source>
</reference>
<comment type="caution">
    <text evidence="2">The sequence shown here is derived from an EMBL/GenBank/DDBJ whole genome shotgun (WGS) entry which is preliminary data.</text>
</comment>
<keyword evidence="3" id="KW-1185">Reference proteome</keyword>
<keyword evidence="2" id="KW-0378">Hydrolase</keyword>
<dbReference type="Gene3D" id="3.40.50.300">
    <property type="entry name" value="P-loop containing nucleotide triphosphate hydrolases"/>
    <property type="match status" value="1"/>
</dbReference>
<dbReference type="Pfam" id="PF00270">
    <property type="entry name" value="DEAD"/>
    <property type="match status" value="1"/>
</dbReference>
<feature type="domain" description="DEAD/DEAH-box helicase" evidence="1">
    <location>
        <begin position="33"/>
        <end position="156"/>
    </location>
</feature>
<organism evidence="2 3">
    <name type="scientific">Mycena venus</name>
    <dbReference type="NCBI Taxonomy" id="2733690"/>
    <lineage>
        <taxon>Eukaryota</taxon>
        <taxon>Fungi</taxon>
        <taxon>Dikarya</taxon>
        <taxon>Basidiomycota</taxon>
        <taxon>Agaricomycotina</taxon>
        <taxon>Agaricomycetes</taxon>
        <taxon>Agaricomycetidae</taxon>
        <taxon>Agaricales</taxon>
        <taxon>Marasmiineae</taxon>
        <taxon>Mycenaceae</taxon>
        <taxon>Mycena</taxon>
    </lineage>
</organism>
<evidence type="ECO:0000313" key="2">
    <source>
        <dbReference type="EMBL" id="KAF7371703.1"/>
    </source>
</evidence>
<evidence type="ECO:0000313" key="3">
    <source>
        <dbReference type="Proteomes" id="UP000620124"/>
    </source>
</evidence>
<dbReference type="GO" id="GO:0005524">
    <property type="term" value="F:ATP binding"/>
    <property type="evidence" value="ECO:0007669"/>
    <property type="project" value="InterPro"/>
</dbReference>
<dbReference type="OrthoDB" id="3260945at2759"/>
<dbReference type="GO" id="GO:0016787">
    <property type="term" value="F:hydrolase activity"/>
    <property type="evidence" value="ECO:0007669"/>
    <property type="project" value="UniProtKB-KW"/>
</dbReference>
<name>A0A8H6Z325_9AGAR</name>
<gene>
    <name evidence="2" type="ORF">MVEN_00026700</name>
</gene>
<dbReference type="InterPro" id="IPR027417">
    <property type="entry name" value="P-loop_NTPase"/>
</dbReference>
<dbReference type="AlphaFoldDB" id="A0A8H6Z325"/>